<evidence type="ECO:0000256" key="6">
    <source>
        <dbReference type="ARBA" id="ARBA00022729"/>
    </source>
</evidence>
<dbReference type="PANTHER" id="PTHR32552">
    <property type="entry name" value="FERRICHROME IRON RECEPTOR-RELATED"/>
    <property type="match status" value="1"/>
</dbReference>
<keyword evidence="6" id="KW-0732">Signal</keyword>
<evidence type="ECO:0000256" key="12">
    <source>
        <dbReference type="PROSITE-ProRule" id="PRU01360"/>
    </source>
</evidence>
<evidence type="ECO:0000256" key="1">
    <source>
        <dbReference type="ARBA" id="ARBA00004571"/>
    </source>
</evidence>
<evidence type="ECO:0000256" key="4">
    <source>
        <dbReference type="ARBA" id="ARBA00022496"/>
    </source>
</evidence>
<comment type="similarity">
    <text evidence="12">Belongs to the TonB-dependent receptor family.</text>
</comment>
<proteinExistence type="inferred from homology"/>
<keyword evidence="9" id="KW-0798">TonB box</keyword>
<protein>
    <submittedName>
        <fullName evidence="14">TonB-dependent receptor</fullName>
    </submittedName>
</protein>
<feature type="domain" description="TonB-dependent receptor-like beta-barrel" evidence="13">
    <location>
        <begin position="23"/>
        <end position="434"/>
    </location>
</feature>
<keyword evidence="7" id="KW-0408">Iron</keyword>
<dbReference type="AlphaFoldDB" id="A0A8J7QSC5"/>
<evidence type="ECO:0000256" key="11">
    <source>
        <dbReference type="ARBA" id="ARBA00023237"/>
    </source>
</evidence>
<keyword evidence="8" id="KW-0406">Ion transport</keyword>
<dbReference type="InterPro" id="IPR000531">
    <property type="entry name" value="Beta-barrel_TonB"/>
</dbReference>
<keyword evidence="14" id="KW-0675">Receptor</keyword>
<keyword evidence="10 12" id="KW-0472">Membrane</keyword>
<keyword evidence="4" id="KW-0410">Iron transport</keyword>
<evidence type="ECO:0000256" key="8">
    <source>
        <dbReference type="ARBA" id="ARBA00023065"/>
    </source>
</evidence>
<gene>
    <name evidence="14" type="ORF">J3U88_33245</name>
</gene>
<dbReference type="Proteomes" id="UP000664417">
    <property type="component" value="Unassembled WGS sequence"/>
</dbReference>
<evidence type="ECO:0000256" key="5">
    <source>
        <dbReference type="ARBA" id="ARBA00022692"/>
    </source>
</evidence>
<evidence type="ECO:0000256" key="9">
    <source>
        <dbReference type="ARBA" id="ARBA00023077"/>
    </source>
</evidence>
<dbReference type="Gene3D" id="2.40.170.20">
    <property type="entry name" value="TonB-dependent receptor, beta-barrel domain"/>
    <property type="match status" value="1"/>
</dbReference>
<reference evidence="14" key="1">
    <citation type="submission" date="2021-03" db="EMBL/GenBank/DDBJ databases">
        <authorList>
            <person name="Wang G."/>
        </authorList>
    </citation>
    <scope>NUCLEOTIDE SEQUENCE</scope>
    <source>
        <strain evidence="14">KCTC 12899</strain>
    </source>
</reference>
<sequence>MDRGIPTGSDGRPAEDLDEFFFGDQEHNTSELEAHAFRARLEHAFSDRFEATLNAYFGDHDKRDRNFFVIDYLPRRNIVRMDGFLDTSRRENLVFSGDLAGVFSTGRLTHRLLGGVEFTDTDTDQTRYNAYFDTSAADVARGVRGARTDIATFSVMRPIDLRGGVGTVADGRVTSNDFTVDLQDDLRIGIQVFSMFLQDELAFSEKVHAILGARFDHYEIEALDTTHGALGTKKLEKTTPRLGLVYKPKTALSLYASYSETFSPRRGRLIANTNDPNNQLDPNTSNNLEAGVKWAPNQDVNLSVTLFKTEQESPVVSDADAGTFDVIRTAVEGVEAELKGWLTEPWFVSVGFSYMDGSQADSARRPRELPRTMFSAWNYLYLTERLSVGLGVTHQDEVFISNRNEVFLPSYTRFDAGAYYEVATWRIQINIENLADARYFPNATSAHQVTVGAPLNARLSFRGRF</sequence>
<name>A0A8J7QSC5_9BACT</name>
<dbReference type="GO" id="GO:0009279">
    <property type="term" value="C:cell outer membrane"/>
    <property type="evidence" value="ECO:0007669"/>
    <property type="project" value="UniProtKB-SubCell"/>
</dbReference>
<comment type="subcellular location">
    <subcellularLocation>
        <location evidence="1 12">Cell outer membrane</location>
        <topology evidence="1 12">Multi-pass membrane protein</topology>
    </subcellularLocation>
</comment>
<comment type="caution">
    <text evidence="14">The sequence shown here is derived from an EMBL/GenBank/DDBJ whole genome shotgun (WGS) entry which is preliminary data.</text>
</comment>
<keyword evidence="15" id="KW-1185">Reference proteome</keyword>
<keyword evidence="11 12" id="KW-0998">Cell outer membrane</keyword>
<dbReference type="InterPro" id="IPR036942">
    <property type="entry name" value="Beta-barrel_TonB_sf"/>
</dbReference>
<evidence type="ECO:0000256" key="10">
    <source>
        <dbReference type="ARBA" id="ARBA00023136"/>
    </source>
</evidence>
<keyword evidence="2 12" id="KW-0813">Transport</keyword>
<evidence type="ECO:0000256" key="7">
    <source>
        <dbReference type="ARBA" id="ARBA00023004"/>
    </source>
</evidence>
<keyword evidence="3 12" id="KW-1134">Transmembrane beta strand</keyword>
<keyword evidence="5 12" id="KW-0812">Transmembrane</keyword>
<accession>A0A8J7QSC5</accession>
<dbReference type="Pfam" id="PF00593">
    <property type="entry name" value="TonB_dep_Rec_b-barrel"/>
    <property type="match status" value="1"/>
</dbReference>
<dbReference type="PROSITE" id="PS52016">
    <property type="entry name" value="TONB_DEPENDENT_REC_3"/>
    <property type="match status" value="1"/>
</dbReference>
<dbReference type="EMBL" id="JAFREP010000062">
    <property type="protein sequence ID" value="MBO1323380.1"/>
    <property type="molecule type" value="Genomic_DNA"/>
</dbReference>
<dbReference type="SUPFAM" id="SSF56935">
    <property type="entry name" value="Porins"/>
    <property type="match status" value="1"/>
</dbReference>
<evidence type="ECO:0000259" key="13">
    <source>
        <dbReference type="Pfam" id="PF00593"/>
    </source>
</evidence>
<dbReference type="PANTHER" id="PTHR32552:SF68">
    <property type="entry name" value="FERRICHROME OUTER MEMBRANE TRANSPORTER_PHAGE RECEPTOR"/>
    <property type="match status" value="1"/>
</dbReference>
<evidence type="ECO:0000256" key="3">
    <source>
        <dbReference type="ARBA" id="ARBA00022452"/>
    </source>
</evidence>
<evidence type="ECO:0000313" key="14">
    <source>
        <dbReference type="EMBL" id="MBO1323380.1"/>
    </source>
</evidence>
<evidence type="ECO:0000256" key="2">
    <source>
        <dbReference type="ARBA" id="ARBA00022448"/>
    </source>
</evidence>
<dbReference type="InterPro" id="IPR039426">
    <property type="entry name" value="TonB-dep_rcpt-like"/>
</dbReference>
<evidence type="ECO:0000313" key="15">
    <source>
        <dbReference type="Proteomes" id="UP000664417"/>
    </source>
</evidence>
<dbReference type="GO" id="GO:0015344">
    <property type="term" value="F:siderophore uptake transmembrane transporter activity"/>
    <property type="evidence" value="ECO:0007669"/>
    <property type="project" value="TreeGrafter"/>
</dbReference>
<organism evidence="14 15">
    <name type="scientific">Acanthopleuribacter pedis</name>
    <dbReference type="NCBI Taxonomy" id="442870"/>
    <lineage>
        <taxon>Bacteria</taxon>
        <taxon>Pseudomonadati</taxon>
        <taxon>Acidobacteriota</taxon>
        <taxon>Holophagae</taxon>
        <taxon>Acanthopleuribacterales</taxon>
        <taxon>Acanthopleuribacteraceae</taxon>
        <taxon>Acanthopleuribacter</taxon>
    </lineage>
</organism>